<dbReference type="EC" id="5.3.1.-" evidence="2"/>
<evidence type="ECO:0000313" key="3">
    <source>
        <dbReference type="Proteomes" id="UP000315700"/>
    </source>
</evidence>
<dbReference type="EMBL" id="CP036271">
    <property type="protein sequence ID" value="QDT55884.1"/>
    <property type="molecule type" value="Genomic_DNA"/>
</dbReference>
<name>A0A517SIC9_9PLAN</name>
<feature type="domain" description="Xylose isomerase-like TIM barrel" evidence="1">
    <location>
        <begin position="30"/>
        <end position="252"/>
    </location>
</feature>
<dbReference type="AlphaFoldDB" id="A0A517SIC9"/>
<organism evidence="2 3">
    <name type="scientific">Caulifigura coniformis</name>
    <dbReference type="NCBI Taxonomy" id="2527983"/>
    <lineage>
        <taxon>Bacteria</taxon>
        <taxon>Pseudomonadati</taxon>
        <taxon>Planctomycetota</taxon>
        <taxon>Planctomycetia</taxon>
        <taxon>Planctomycetales</taxon>
        <taxon>Planctomycetaceae</taxon>
        <taxon>Caulifigura</taxon>
    </lineage>
</organism>
<evidence type="ECO:0000313" key="2">
    <source>
        <dbReference type="EMBL" id="QDT55884.1"/>
    </source>
</evidence>
<dbReference type="InterPro" id="IPR050312">
    <property type="entry name" value="IolE/XylAMocC-like"/>
</dbReference>
<dbReference type="InterPro" id="IPR036237">
    <property type="entry name" value="Xyl_isomerase-like_sf"/>
</dbReference>
<evidence type="ECO:0000259" key="1">
    <source>
        <dbReference type="Pfam" id="PF01261"/>
    </source>
</evidence>
<dbReference type="RefSeq" id="WP_197453475.1">
    <property type="nucleotide sequence ID" value="NZ_CP036271.1"/>
</dbReference>
<reference evidence="2 3" key="1">
    <citation type="submission" date="2019-02" db="EMBL/GenBank/DDBJ databases">
        <title>Deep-cultivation of Planctomycetes and their phenomic and genomic characterization uncovers novel biology.</title>
        <authorList>
            <person name="Wiegand S."/>
            <person name="Jogler M."/>
            <person name="Boedeker C."/>
            <person name="Pinto D."/>
            <person name="Vollmers J."/>
            <person name="Rivas-Marin E."/>
            <person name="Kohn T."/>
            <person name="Peeters S.H."/>
            <person name="Heuer A."/>
            <person name="Rast P."/>
            <person name="Oberbeckmann S."/>
            <person name="Bunk B."/>
            <person name="Jeske O."/>
            <person name="Meyerdierks A."/>
            <person name="Storesund J.E."/>
            <person name="Kallscheuer N."/>
            <person name="Luecker S."/>
            <person name="Lage O.M."/>
            <person name="Pohl T."/>
            <person name="Merkel B.J."/>
            <person name="Hornburger P."/>
            <person name="Mueller R.-W."/>
            <person name="Bruemmer F."/>
            <person name="Labrenz M."/>
            <person name="Spormann A.M."/>
            <person name="Op den Camp H."/>
            <person name="Overmann J."/>
            <person name="Amann R."/>
            <person name="Jetten M.S.M."/>
            <person name="Mascher T."/>
            <person name="Medema M.H."/>
            <person name="Devos D.P."/>
            <person name="Kaster A.-K."/>
            <person name="Ovreas L."/>
            <person name="Rohde M."/>
            <person name="Galperin M.Y."/>
            <person name="Jogler C."/>
        </authorList>
    </citation>
    <scope>NUCLEOTIDE SEQUENCE [LARGE SCALE GENOMIC DNA]</scope>
    <source>
        <strain evidence="2 3">Pan44</strain>
    </source>
</reference>
<dbReference type="Gene3D" id="3.20.20.150">
    <property type="entry name" value="Divalent-metal-dependent TIM barrel enzymes"/>
    <property type="match status" value="1"/>
</dbReference>
<protein>
    <submittedName>
        <fullName evidence="2">D-tagatose 3-epimerase</fullName>
        <ecNumber evidence="2">5.3.1.-</ecNumber>
    </submittedName>
</protein>
<keyword evidence="2" id="KW-0413">Isomerase</keyword>
<dbReference type="PANTHER" id="PTHR12110">
    <property type="entry name" value="HYDROXYPYRUVATE ISOMERASE"/>
    <property type="match status" value="1"/>
</dbReference>
<dbReference type="KEGG" id="ccos:Pan44_39320"/>
<proteinExistence type="predicted"/>
<keyword evidence="3" id="KW-1185">Reference proteome</keyword>
<dbReference type="Pfam" id="PF01261">
    <property type="entry name" value="AP_endonuc_2"/>
    <property type="match status" value="1"/>
</dbReference>
<gene>
    <name evidence="2" type="ORF">Pan44_39320</name>
</gene>
<sequence length="275" mass="29567">MKIAYTLTPPGPAAHKVLAWAAPLNEGLPRLADMGYDGVELMPELLTPADADNVRRLAELSRISIAAIGTGLVAMSHGLSLSAEDETARRAAVKSAEACLEFCRIVGASMLTIGAFRGRCEPSQVDTAKGRFADSLSRLADGARRRGVTICIEPQNRFQSSFFRTVAETMPLLDAIGGDAVGLSLDTFHMNIEEAGIDDACRAGKGRVRYVQLADNHRGVPGRGMFPFNQFRQSLAAIGYDGWMSLELAQGPVPETTASMAMSAYREMFPTRALT</sequence>
<dbReference type="GO" id="GO:0016853">
    <property type="term" value="F:isomerase activity"/>
    <property type="evidence" value="ECO:0007669"/>
    <property type="project" value="UniProtKB-KW"/>
</dbReference>
<dbReference type="Proteomes" id="UP000315700">
    <property type="component" value="Chromosome"/>
</dbReference>
<dbReference type="SUPFAM" id="SSF51658">
    <property type="entry name" value="Xylose isomerase-like"/>
    <property type="match status" value="1"/>
</dbReference>
<dbReference type="InParanoid" id="A0A517SIC9"/>
<dbReference type="InterPro" id="IPR013022">
    <property type="entry name" value="Xyl_isomerase-like_TIM-brl"/>
</dbReference>
<accession>A0A517SIC9</accession>